<dbReference type="AlphaFoldDB" id="A0A2W4W7F4"/>
<accession>A0A2W4W7F4</accession>
<evidence type="ECO:0000313" key="2">
    <source>
        <dbReference type="Proteomes" id="UP000249467"/>
    </source>
</evidence>
<evidence type="ECO:0000313" key="1">
    <source>
        <dbReference type="EMBL" id="PZO41093.1"/>
    </source>
</evidence>
<gene>
    <name evidence="1" type="ORF">DCF19_10130</name>
</gene>
<dbReference type="Proteomes" id="UP000249467">
    <property type="component" value="Unassembled WGS sequence"/>
</dbReference>
<reference evidence="1 2" key="1">
    <citation type="submission" date="2018-04" db="EMBL/GenBank/DDBJ databases">
        <authorList>
            <person name="Go L.Y."/>
            <person name="Mitchell J.A."/>
        </authorList>
    </citation>
    <scope>NUCLEOTIDE SEQUENCE [LARGE SCALE GENOMIC DNA]</scope>
    <source>
        <strain evidence="1">ULC066bin1</strain>
    </source>
</reference>
<comment type="caution">
    <text evidence="1">The sequence shown here is derived from an EMBL/GenBank/DDBJ whole genome shotgun (WGS) entry which is preliminary data.</text>
</comment>
<organism evidence="1 2">
    <name type="scientific">Pseudanabaena frigida</name>
    <dbReference type="NCBI Taxonomy" id="945775"/>
    <lineage>
        <taxon>Bacteria</taxon>
        <taxon>Bacillati</taxon>
        <taxon>Cyanobacteriota</taxon>
        <taxon>Cyanophyceae</taxon>
        <taxon>Pseudanabaenales</taxon>
        <taxon>Pseudanabaenaceae</taxon>
        <taxon>Pseudanabaena</taxon>
    </lineage>
</organism>
<name>A0A2W4W7F4_9CYAN</name>
<reference evidence="1 2" key="2">
    <citation type="submission" date="2018-06" db="EMBL/GenBank/DDBJ databases">
        <title>Metagenomic assembly of (sub)arctic Cyanobacteria and their associated microbiome from non-axenic cultures.</title>
        <authorList>
            <person name="Baurain D."/>
        </authorList>
    </citation>
    <scope>NUCLEOTIDE SEQUENCE [LARGE SCALE GENOMIC DNA]</scope>
    <source>
        <strain evidence="1">ULC066bin1</strain>
    </source>
</reference>
<dbReference type="EMBL" id="QBML01000012">
    <property type="protein sequence ID" value="PZO41093.1"/>
    <property type="molecule type" value="Genomic_DNA"/>
</dbReference>
<sequence length="131" mass="15223">MQKLTLELPEPLFQQLTRIAEQTAQPLESLALQSITGNLPPSVENLPLEMQAELSKMQLLKINQLLEIAHSQVSDVHSDRHQYLLEKNQQSELSETEYQELQDLGKIVDRMMLTKAHAWAILRWRGWHPLY</sequence>
<proteinExistence type="predicted"/>
<protein>
    <submittedName>
        <fullName evidence="1">Uncharacterized protein</fullName>
    </submittedName>
</protein>